<proteinExistence type="predicted"/>
<name>A0ABS1KWW4_9BACT</name>
<gene>
    <name evidence="2" type="ORF">JI741_21520</name>
</gene>
<reference evidence="2 3" key="1">
    <citation type="submission" date="2021-01" db="EMBL/GenBank/DDBJ databases">
        <title>Chryseolinea sp. Jin1 Genome sequencing and assembly.</title>
        <authorList>
            <person name="Kim I."/>
        </authorList>
    </citation>
    <scope>NUCLEOTIDE SEQUENCE [LARGE SCALE GENOMIC DNA]</scope>
    <source>
        <strain evidence="2 3">Jin1</strain>
    </source>
</reference>
<dbReference type="RefSeq" id="WP_202013328.1">
    <property type="nucleotide sequence ID" value="NZ_JAERRB010000008.1"/>
</dbReference>
<feature type="signal peptide" evidence="1">
    <location>
        <begin position="1"/>
        <end position="20"/>
    </location>
</feature>
<feature type="chain" id="PRO_5047328771" evidence="1">
    <location>
        <begin position="21"/>
        <end position="117"/>
    </location>
</feature>
<dbReference type="EMBL" id="JAERRB010000008">
    <property type="protein sequence ID" value="MBL0743825.1"/>
    <property type="molecule type" value="Genomic_DNA"/>
</dbReference>
<evidence type="ECO:0000313" key="2">
    <source>
        <dbReference type="EMBL" id="MBL0743825.1"/>
    </source>
</evidence>
<sequence length="117" mass="13002">MNRTLLFLLFLLSMGRLSYAQCQSNVKVAEAKTTPGSGLGVIEIRVESHGSFTGKLVAFKGIQEFTVKDFSGSGGKTFLFENLKSDVVYRVEVAFDRETEFLCRKKHTADIVLTDSK</sequence>
<organism evidence="2 3">
    <name type="scientific">Chryseolinea lacunae</name>
    <dbReference type="NCBI Taxonomy" id="2801331"/>
    <lineage>
        <taxon>Bacteria</taxon>
        <taxon>Pseudomonadati</taxon>
        <taxon>Bacteroidota</taxon>
        <taxon>Cytophagia</taxon>
        <taxon>Cytophagales</taxon>
        <taxon>Fulvivirgaceae</taxon>
        <taxon>Chryseolinea</taxon>
    </lineage>
</organism>
<keyword evidence="1" id="KW-0732">Signal</keyword>
<comment type="caution">
    <text evidence="2">The sequence shown here is derived from an EMBL/GenBank/DDBJ whole genome shotgun (WGS) entry which is preliminary data.</text>
</comment>
<accession>A0ABS1KWW4</accession>
<protein>
    <submittedName>
        <fullName evidence="2">Uncharacterized protein</fullName>
    </submittedName>
</protein>
<dbReference type="Proteomes" id="UP000613030">
    <property type="component" value="Unassembled WGS sequence"/>
</dbReference>
<evidence type="ECO:0000313" key="3">
    <source>
        <dbReference type="Proteomes" id="UP000613030"/>
    </source>
</evidence>
<evidence type="ECO:0000256" key="1">
    <source>
        <dbReference type="SAM" id="SignalP"/>
    </source>
</evidence>
<keyword evidence="3" id="KW-1185">Reference proteome</keyword>